<evidence type="ECO:0008006" key="4">
    <source>
        <dbReference type="Google" id="ProtNLM"/>
    </source>
</evidence>
<accession>A0A6A3I4K8</accession>
<evidence type="ECO:0000313" key="2">
    <source>
        <dbReference type="EMBL" id="KAE8975013.1"/>
    </source>
</evidence>
<reference evidence="2 3" key="1">
    <citation type="submission" date="2018-09" db="EMBL/GenBank/DDBJ databases">
        <title>Genomic investigation of the strawberry pathogen Phytophthora fragariae indicates pathogenicity is determined by transcriptional variation in three key races.</title>
        <authorList>
            <person name="Adams T.M."/>
            <person name="Armitage A.D."/>
            <person name="Sobczyk M.K."/>
            <person name="Bates H.J."/>
            <person name="Dunwell J.M."/>
            <person name="Nellist C.F."/>
            <person name="Harrison R.J."/>
        </authorList>
    </citation>
    <scope>NUCLEOTIDE SEQUENCE [LARGE SCALE GENOMIC DNA]</scope>
    <source>
        <strain evidence="2 3">SCRP324</strain>
    </source>
</reference>
<dbReference type="AlphaFoldDB" id="A0A6A3I4K8"/>
<organism evidence="2 3">
    <name type="scientific">Phytophthora rubi</name>
    <dbReference type="NCBI Taxonomy" id="129364"/>
    <lineage>
        <taxon>Eukaryota</taxon>
        <taxon>Sar</taxon>
        <taxon>Stramenopiles</taxon>
        <taxon>Oomycota</taxon>
        <taxon>Peronosporomycetes</taxon>
        <taxon>Peronosporales</taxon>
        <taxon>Peronosporaceae</taxon>
        <taxon>Phytophthora</taxon>
    </lineage>
</organism>
<dbReference type="Proteomes" id="UP000435112">
    <property type="component" value="Unassembled WGS sequence"/>
</dbReference>
<evidence type="ECO:0000313" key="3">
    <source>
        <dbReference type="Proteomes" id="UP000435112"/>
    </source>
</evidence>
<evidence type="ECO:0000256" key="1">
    <source>
        <dbReference type="SAM" id="SignalP"/>
    </source>
</evidence>
<keyword evidence="1" id="KW-0732">Signal</keyword>
<feature type="chain" id="PRO_5025359433" description="RxLR effector protein" evidence="1">
    <location>
        <begin position="25"/>
        <end position="50"/>
    </location>
</feature>
<dbReference type="EMBL" id="QXFU01003484">
    <property type="protein sequence ID" value="KAE8975013.1"/>
    <property type="molecule type" value="Genomic_DNA"/>
</dbReference>
<proteinExistence type="predicted"/>
<name>A0A6A3I4K8_9STRA</name>
<comment type="caution">
    <text evidence="2">The sequence shown here is derived from an EMBL/GenBank/DDBJ whole genome shotgun (WGS) entry which is preliminary data.</text>
</comment>
<protein>
    <recommendedName>
        <fullName evidence="4">RxLR effector protein</fullName>
    </recommendedName>
</protein>
<gene>
    <name evidence="2" type="ORF">PR002_g25725</name>
</gene>
<feature type="signal peptide" evidence="1">
    <location>
        <begin position="1"/>
        <end position="24"/>
    </location>
</feature>
<sequence length="50" mass="5641">MSAAWTLTRFCWLQHCGTWRAALSFFHCPVASLTSRSTTAYDCTAKRNAN</sequence>